<sequence>MGASEWLRRAMPEAGIGLFPDIGASFFLRQLPGQLGRYMGLTGERLAGMEVKDAGFATHLIHSSRLPELESRLVALGAGAADLGAVNQLLCELEGPLQAAAGGGGG</sequence>
<dbReference type="PANTHER" id="PTHR43176:SF3">
    <property type="entry name" value="3-HYDROXYISOBUTYRYL-COA HYDROLASE, MITOCHONDRIAL"/>
    <property type="match status" value="1"/>
</dbReference>
<keyword evidence="3 4" id="KW-0378">Hydrolase</keyword>
<dbReference type="Pfam" id="PF16113">
    <property type="entry name" value="ECH_2"/>
    <property type="match status" value="1"/>
</dbReference>
<evidence type="ECO:0000256" key="3">
    <source>
        <dbReference type="ARBA" id="ARBA00022801"/>
    </source>
</evidence>
<dbReference type="Gene3D" id="3.90.226.10">
    <property type="entry name" value="2-enoyl-CoA Hydratase, Chain A, domain 1"/>
    <property type="match status" value="1"/>
</dbReference>
<comment type="pathway">
    <text evidence="4">Amino-acid degradation; L-valine degradation.</text>
</comment>
<dbReference type="SUPFAM" id="SSF52096">
    <property type="entry name" value="ClpP/crotonase"/>
    <property type="match status" value="1"/>
</dbReference>
<evidence type="ECO:0000256" key="2">
    <source>
        <dbReference type="ARBA" id="ARBA00011915"/>
    </source>
</evidence>
<dbReference type="EMBL" id="BMAR01000003">
    <property type="protein sequence ID" value="GFR42323.1"/>
    <property type="molecule type" value="Genomic_DNA"/>
</dbReference>
<evidence type="ECO:0000256" key="4">
    <source>
        <dbReference type="RuleBase" id="RU369070"/>
    </source>
</evidence>
<accession>A0AAD3DKJ9</accession>
<dbReference type="PANTHER" id="PTHR43176">
    <property type="entry name" value="3-HYDROXYISOBUTYRYL-COA HYDROLASE-RELATED"/>
    <property type="match status" value="1"/>
</dbReference>
<comment type="catalytic activity">
    <reaction evidence="1 4">
        <text>3-hydroxy-2-methylpropanoyl-CoA + H2O = 3-hydroxy-2-methylpropanoate + CoA + H(+)</text>
        <dbReference type="Rhea" id="RHEA:20888"/>
        <dbReference type="ChEBI" id="CHEBI:11805"/>
        <dbReference type="ChEBI" id="CHEBI:15377"/>
        <dbReference type="ChEBI" id="CHEBI:15378"/>
        <dbReference type="ChEBI" id="CHEBI:57287"/>
        <dbReference type="ChEBI" id="CHEBI:57340"/>
        <dbReference type="EC" id="3.1.2.4"/>
    </reaction>
</comment>
<evidence type="ECO:0000256" key="1">
    <source>
        <dbReference type="ARBA" id="ARBA00001709"/>
    </source>
</evidence>
<organism evidence="6 7">
    <name type="scientific">Astrephomene gubernaculifera</name>
    <dbReference type="NCBI Taxonomy" id="47775"/>
    <lineage>
        <taxon>Eukaryota</taxon>
        <taxon>Viridiplantae</taxon>
        <taxon>Chlorophyta</taxon>
        <taxon>core chlorophytes</taxon>
        <taxon>Chlorophyceae</taxon>
        <taxon>CS clade</taxon>
        <taxon>Chlamydomonadales</taxon>
        <taxon>Astrephomenaceae</taxon>
        <taxon>Astrephomene</taxon>
    </lineage>
</organism>
<evidence type="ECO:0000259" key="5">
    <source>
        <dbReference type="Pfam" id="PF16113"/>
    </source>
</evidence>
<dbReference type="Proteomes" id="UP001054857">
    <property type="component" value="Unassembled WGS sequence"/>
</dbReference>
<dbReference type="InterPro" id="IPR032259">
    <property type="entry name" value="HIBYL-CoA-H"/>
</dbReference>
<dbReference type="GO" id="GO:0003860">
    <property type="term" value="F:3-hydroxyisobutyryl-CoA hydrolase activity"/>
    <property type="evidence" value="ECO:0007669"/>
    <property type="project" value="UniProtKB-UniRule"/>
</dbReference>
<comment type="caution">
    <text evidence="6">The sequence shown here is derived from an EMBL/GenBank/DDBJ whole genome shotgun (WGS) entry which is preliminary data.</text>
</comment>
<evidence type="ECO:0000313" key="7">
    <source>
        <dbReference type="Proteomes" id="UP001054857"/>
    </source>
</evidence>
<dbReference type="AlphaFoldDB" id="A0AAD3DKJ9"/>
<proteinExistence type="inferred from homology"/>
<dbReference type="EC" id="3.1.2.4" evidence="2 4"/>
<comment type="function">
    <text evidence="4">Hydrolyzes 3-hydroxyisobutyryl-CoA (HIBYL-CoA), a saline catabolite. Has high activity toward isobutyryl-CoA. Could be an isobutyryl-CoA dehydrogenase that functions in valine catabolism.</text>
</comment>
<protein>
    <recommendedName>
        <fullName evidence="2 4">3-hydroxyisobutyryl-CoA hydrolase</fullName>
        <shortName evidence="4">HIB-CoA hydrolase</shortName>
        <shortName evidence="4">HIBYL-CoA-H</shortName>
        <ecNumber evidence="2 4">3.1.2.4</ecNumber>
    </recommendedName>
    <alternativeName>
        <fullName evidence="4">3-hydroxyisobutyryl-coenzyme A hydrolase</fullName>
    </alternativeName>
</protein>
<gene>
    <name evidence="6" type="ORF">Agub_g3230</name>
</gene>
<dbReference type="InterPro" id="IPR029045">
    <property type="entry name" value="ClpP/crotonase-like_dom_sf"/>
</dbReference>
<dbReference type="InterPro" id="IPR045004">
    <property type="entry name" value="ECH_dom"/>
</dbReference>
<reference evidence="6 7" key="1">
    <citation type="journal article" date="2021" name="Sci. Rep.">
        <title>Genome sequencing of the multicellular alga Astrephomene provides insights into convergent evolution of germ-soma differentiation.</title>
        <authorList>
            <person name="Yamashita S."/>
            <person name="Yamamoto K."/>
            <person name="Matsuzaki R."/>
            <person name="Suzuki S."/>
            <person name="Yamaguchi H."/>
            <person name="Hirooka S."/>
            <person name="Minakuchi Y."/>
            <person name="Miyagishima S."/>
            <person name="Kawachi M."/>
            <person name="Toyoda A."/>
            <person name="Nozaki H."/>
        </authorList>
    </citation>
    <scope>NUCLEOTIDE SEQUENCE [LARGE SCALE GENOMIC DNA]</scope>
    <source>
        <strain evidence="6 7">NIES-4017</strain>
    </source>
</reference>
<evidence type="ECO:0000313" key="6">
    <source>
        <dbReference type="EMBL" id="GFR42323.1"/>
    </source>
</evidence>
<dbReference type="GO" id="GO:0006574">
    <property type="term" value="P:L-valine catabolic process"/>
    <property type="evidence" value="ECO:0007669"/>
    <property type="project" value="UniProtKB-UniRule"/>
</dbReference>
<name>A0AAD3DKJ9_9CHLO</name>
<keyword evidence="7" id="KW-1185">Reference proteome</keyword>
<feature type="domain" description="Enoyl-CoA hydratase/isomerase" evidence="5">
    <location>
        <begin position="4"/>
        <end position="89"/>
    </location>
</feature>
<feature type="non-terminal residue" evidence="6">
    <location>
        <position position="1"/>
    </location>
</feature>
<comment type="similarity">
    <text evidence="4">Belongs to the enoyl-CoA hydratase/isomerase family.</text>
</comment>